<feature type="domain" description="Methyltransferase FkbM" evidence="1">
    <location>
        <begin position="66"/>
        <end position="242"/>
    </location>
</feature>
<accession>A0AAE3KFW3</accession>
<sequence>MFGRATRRAITLSNTIDRVSVTQDFPAVRTKAVANLFQLLARFTPWVEPELLGLRAVVRPGDVCLDVGAALGYYTAVLADLVGPQGTVHSVEPLLFAHPALSAVLRPRSGPNIVRHSMAFGQEPGRTVMRVPVRNGVLVTGRSFVDEGARGLGSNAEFEDHVEVNVRVETIDQFAVHRGLHRLDFVKGDVEGAELSLLHGARKTIERFRPSLLLEIEARHTERYGHSAADVADWLRERGYQMSTWSGTAWRPVDRITTRARNYLFTHPDRRP</sequence>
<reference evidence="2" key="1">
    <citation type="submission" date="2022-06" db="EMBL/GenBank/DDBJ databases">
        <title>Genomic Encyclopedia of Archaeal and Bacterial Type Strains, Phase II (KMG-II): from individual species to whole genera.</title>
        <authorList>
            <person name="Goeker M."/>
        </authorList>
    </citation>
    <scope>NUCLEOTIDE SEQUENCE</scope>
    <source>
        <strain evidence="2">DSM 43935</strain>
    </source>
</reference>
<organism evidence="2 3">
    <name type="scientific">Goodfellowiella coeruleoviolacea</name>
    <dbReference type="NCBI Taxonomy" id="334858"/>
    <lineage>
        <taxon>Bacteria</taxon>
        <taxon>Bacillati</taxon>
        <taxon>Actinomycetota</taxon>
        <taxon>Actinomycetes</taxon>
        <taxon>Pseudonocardiales</taxon>
        <taxon>Pseudonocardiaceae</taxon>
        <taxon>Goodfellowiella</taxon>
    </lineage>
</organism>
<dbReference type="InterPro" id="IPR052514">
    <property type="entry name" value="SAM-dependent_MTase"/>
</dbReference>
<dbReference type="AlphaFoldDB" id="A0AAE3KFW3"/>
<dbReference type="PANTHER" id="PTHR34203:SF13">
    <property type="entry name" value="EXPRESSED PROTEIN"/>
    <property type="match status" value="1"/>
</dbReference>
<dbReference type="Pfam" id="PF05050">
    <property type="entry name" value="Methyltransf_21"/>
    <property type="match status" value="1"/>
</dbReference>
<dbReference type="InterPro" id="IPR006342">
    <property type="entry name" value="FkbM_mtfrase"/>
</dbReference>
<proteinExistence type="predicted"/>
<dbReference type="EMBL" id="JAMTCK010000008">
    <property type="protein sequence ID" value="MCP2166761.1"/>
    <property type="molecule type" value="Genomic_DNA"/>
</dbReference>
<comment type="caution">
    <text evidence="2">The sequence shown here is derived from an EMBL/GenBank/DDBJ whole genome shotgun (WGS) entry which is preliminary data.</text>
</comment>
<keyword evidence="2" id="KW-0489">Methyltransferase</keyword>
<name>A0AAE3KFW3_9PSEU</name>
<evidence type="ECO:0000259" key="1">
    <source>
        <dbReference type="Pfam" id="PF05050"/>
    </source>
</evidence>
<dbReference type="Proteomes" id="UP001206128">
    <property type="component" value="Unassembled WGS sequence"/>
</dbReference>
<dbReference type="GO" id="GO:0032259">
    <property type="term" value="P:methylation"/>
    <property type="evidence" value="ECO:0007669"/>
    <property type="project" value="UniProtKB-KW"/>
</dbReference>
<dbReference type="NCBIfam" id="TIGR01444">
    <property type="entry name" value="fkbM_fam"/>
    <property type="match status" value="1"/>
</dbReference>
<protein>
    <submittedName>
        <fullName evidence="2">Methyltransferase, FkbM family</fullName>
    </submittedName>
</protein>
<dbReference type="GO" id="GO:0008168">
    <property type="term" value="F:methyltransferase activity"/>
    <property type="evidence" value="ECO:0007669"/>
    <property type="project" value="UniProtKB-KW"/>
</dbReference>
<gene>
    <name evidence="2" type="ORF">LX83_003633</name>
</gene>
<dbReference type="PANTHER" id="PTHR34203">
    <property type="entry name" value="METHYLTRANSFERASE, FKBM FAMILY PROTEIN"/>
    <property type="match status" value="1"/>
</dbReference>
<dbReference type="SUPFAM" id="SSF53335">
    <property type="entry name" value="S-adenosyl-L-methionine-dependent methyltransferases"/>
    <property type="match status" value="1"/>
</dbReference>
<dbReference type="InterPro" id="IPR029063">
    <property type="entry name" value="SAM-dependent_MTases_sf"/>
</dbReference>
<evidence type="ECO:0000313" key="3">
    <source>
        <dbReference type="Proteomes" id="UP001206128"/>
    </source>
</evidence>
<dbReference type="Gene3D" id="3.40.50.150">
    <property type="entry name" value="Vaccinia Virus protein VP39"/>
    <property type="match status" value="1"/>
</dbReference>
<evidence type="ECO:0000313" key="2">
    <source>
        <dbReference type="EMBL" id="MCP2166761.1"/>
    </source>
</evidence>
<keyword evidence="2" id="KW-0808">Transferase</keyword>
<keyword evidence="3" id="KW-1185">Reference proteome</keyword>